<dbReference type="EMBL" id="REGN01002709">
    <property type="protein sequence ID" value="RNA26587.1"/>
    <property type="molecule type" value="Genomic_DNA"/>
</dbReference>
<name>A0A3M7RTF4_BRAPC</name>
<reference evidence="1 2" key="1">
    <citation type="journal article" date="2018" name="Sci. Rep.">
        <title>Genomic signatures of local adaptation to the degree of environmental predictability in rotifers.</title>
        <authorList>
            <person name="Franch-Gras L."/>
            <person name="Hahn C."/>
            <person name="Garcia-Roger E.M."/>
            <person name="Carmona M.J."/>
            <person name="Serra M."/>
            <person name="Gomez A."/>
        </authorList>
    </citation>
    <scope>NUCLEOTIDE SEQUENCE [LARGE SCALE GENOMIC DNA]</scope>
    <source>
        <strain evidence="1">HYR1</strain>
    </source>
</reference>
<sequence length="146" mass="16421">MAAIRMHQFEDRNKILFCLLDTSICRHFQWAHMLIHGHTGSIYKNRMQFRTKFLVIWQTLTSVVADHVGASGVVLARVLSAIVYQLLTVLTSEARKTKTIIAARSIGQSIGLAYTLTRRALVVLTGVKKNLTKLSAELRRTQASEV</sequence>
<comment type="caution">
    <text evidence="1">The sequence shown here is derived from an EMBL/GenBank/DDBJ whole genome shotgun (WGS) entry which is preliminary data.</text>
</comment>
<dbReference type="Proteomes" id="UP000276133">
    <property type="component" value="Unassembled WGS sequence"/>
</dbReference>
<gene>
    <name evidence="1" type="ORF">BpHYR1_018526</name>
</gene>
<evidence type="ECO:0000313" key="1">
    <source>
        <dbReference type="EMBL" id="RNA26587.1"/>
    </source>
</evidence>
<organism evidence="1 2">
    <name type="scientific">Brachionus plicatilis</name>
    <name type="common">Marine rotifer</name>
    <name type="synonym">Brachionus muelleri</name>
    <dbReference type="NCBI Taxonomy" id="10195"/>
    <lineage>
        <taxon>Eukaryota</taxon>
        <taxon>Metazoa</taxon>
        <taxon>Spiralia</taxon>
        <taxon>Gnathifera</taxon>
        <taxon>Rotifera</taxon>
        <taxon>Eurotatoria</taxon>
        <taxon>Monogononta</taxon>
        <taxon>Pseudotrocha</taxon>
        <taxon>Ploima</taxon>
        <taxon>Brachionidae</taxon>
        <taxon>Brachionus</taxon>
    </lineage>
</organism>
<accession>A0A3M7RTF4</accession>
<protein>
    <submittedName>
        <fullName evidence="1">Uncharacterized protein</fullName>
    </submittedName>
</protein>
<keyword evidence="2" id="KW-1185">Reference proteome</keyword>
<proteinExistence type="predicted"/>
<evidence type="ECO:0000313" key="2">
    <source>
        <dbReference type="Proteomes" id="UP000276133"/>
    </source>
</evidence>
<dbReference type="AlphaFoldDB" id="A0A3M7RTF4"/>